<dbReference type="RefSeq" id="WP_270082067.1">
    <property type="nucleotide sequence ID" value="NZ_CP115300.1"/>
</dbReference>
<proteinExistence type="predicted"/>
<organism evidence="2 3">
    <name type="scientific">Streptomyces camelliae</name>
    <dbReference type="NCBI Taxonomy" id="3004093"/>
    <lineage>
        <taxon>Bacteria</taxon>
        <taxon>Bacillati</taxon>
        <taxon>Actinomycetota</taxon>
        <taxon>Actinomycetes</taxon>
        <taxon>Kitasatosporales</taxon>
        <taxon>Streptomycetaceae</taxon>
        <taxon>Streptomyces</taxon>
    </lineage>
</organism>
<evidence type="ECO:0000313" key="2">
    <source>
        <dbReference type="EMBL" id="WBO64318.1"/>
    </source>
</evidence>
<sequence length="157" mass="16095">MPSLPLPELGQDAEVPVLPVPGAQAPAPHLRYRGGPAARPTAPAPRKHARAGAGTAVTATAPLLWYGPDLTPVPQNQARTPGHHGTAAGAPGRPEPTRDTGGVLGKQAVDGSTSRHGDAHAVTFGDGAALRLVPDAAARVDAPRTRERHRDILVFPG</sequence>
<feature type="region of interest" description="Disordered" evidence="1">
    <location>
        <begin position="68"/>
        <end position="118"/>
    </location>
</feature>
<dbReference type="Proteomes" id="UP001212326">
    <property type="component" value="Chromosome"/>
</dbReference>
<dbReference type="EMBL" id="CP115300">
    <property type="protein sequence ID" value="WBO64318.1"/>
    <property type="molecule type" value="Genomic_DNA"/>
</dbReference>
<name>A0ABY7P4Q3_9ACTN</name>
<gene>
    <name evidence="2" type="ORF">O1G22_16500</name>
</gene>
<feature type="compositionally biased region" description="Low complexity" evidence="1">
    <location>
        <begin position="78"/>
        <end position="92"/>
    </location>
</feature>
<keyword evidence="3" id="KW-1185">Reference proteome</keyword>
<evidence type="ECO:0000256" key="1">
    <source>
        <dbReference type="SAM" id="MobiDB-lite"/>
    </source>
</evidence>
<feature type="region of interest" description="Disordered" evidence="1">
    <location>
        <begin position="18"/>
        <end position="54"/>
    </location>
</feature>
<accession>A0ABY7P4Q3</accession>
<reference evidence="2 3" key="1">
    <citation type="submission" date="2022-12" db="EMBL/GenBank/DDBJ databases">
        <authorList>
            <person name="Mo P."/>
        </authorList>
    </citation>
    <scope>NUCLEOTIDE SEQUENCE [LARGE SCALE GENOMIC DNA]</scope>
    <source>
        <strain evidence="2 3">HUAS 2-6</strain>
    </source>
</reference>
<protein>
    <submittedName>
        <fullName evidence="2">Uncharacterized protein</fullName>
    </submittedName>
</protein>
<evidence type="ECO:0000313" key="3">
    <source>
        <dbReference type="Proteomes" id="UP001212326"/>
    </source>
</evidence>